<dbReference type="Bgee" id="ENSACAG00000009762">
    <property type="expression patterns" value="Expressed in lung and 1 other cell type or tissue"/>
</dbReference>
<dbReference type="eggNOG" id="KOG2693">
    <property type="taxonomic scope" value="Eukaryota"/>
</dbReference>
<dbReference type="GO" id="GO:0046873">
    <property type="term" value="F:metal ion transmembrane transporter activity"/>
    <property type="evidence" value="ECO:0007669"/>
    <property type="project" value="InterPro"/>
</dbReference>
<evidence type="ECO:0000313" key="15">
    <source>
        <dbReference type="Ensembl" id="ENSACAP00000009561.3"/>
    </source>
</evidence>
<evidence type="ECO:0000256" key="8">
    <source>
        <dbReference type="ARBA" id="ARBA00041703"/>
    </source>
</evidence>
<keyword evidence="16" id="KW-1185">Reference proteome</keyword>
<evidence type="ECO:0000313" key="16">
    <source>
        <dbReference type="Proteomes" id="UP000001646"/>
    </source>
</evidence>
<dbReference type="PANTHER" id="PTHR12191">
    <property type="entry name" value="SOLUTE CARRIER FAMILY 39"/>
    <property type="match status" value="1"/>
</dbReference>
<evidence type="ECO:0000256" key="13">
    <source>
        <dbReference type="SAM" id="SignalP"/>
    </source>
</evidence>
<evidence type="ECO:0000256" key="12">
    <source>
        <dbReference type="SAM" id="Phobius"/>
    </source>
</evidence>
<dbReference type="PANTHER" id="PTHR12191:SF21">
    <property type="entry name" value="ZINC TRANSPORTER ZIP4"/>
    <property type="match status" value="1"/>
</dbReference>
<evidence type="ECO:0000256" key="4">
    <source>
        <dbReference type="ARBA" id="ARBA00022843"/>
    </source>
</evidence>
<keyword evidence="3 12" id="KW-0812">Transmembrane</keyword>
<comment type="subcellular location">
    <subcellularLocation>
        <location evidence="1">Recycling endosome membrane</location>
        <topology evidence="1">Multi-pass membrane protein</topology>
    </subcellularLocation>
</comment>
<keyword evidence="6 12" id="KW-0472">Membrane</keyword>
<comment type="function">
    <text evidence="10">Selective transporter that mediates the uptake of Zn(2+). Plays an essential role for dietary zinc uptake from small intestine. The Zn(2+) uniporter activity is regulated by zinc availability. Also exhibits polyspecific binding and transport of Cu(2+), Cd(2+) and possibly Ni(2+) but at higher concentrations.</text>
</comment>
<feature type="domain" description="Zinc transporter ZIP4 N-terminal" evidence="14">
    <location>
        <begin position="54"/>
        <end position="205"/>
    </location>
</feature>
<evidence type="ECO:0000259" key="14">
    <source>
        <dbReference type="Pfam" id="PF18292"/>
    </source>
</evidence>
<evidence type="ECO:0000256" key="1">
    <source>
        <dbReference type="ARBA" id="ARBA00004195"/>
    </source>
</evidence>
<evidence type="ECO:0000256" key="3">
    <source>
        <dbReference type="ARBA" id="ARBA00022692"/>
    </source>
</evidence>
<keyword evidence="4" id="KW-0832">Ubl conjugation</keyword>
<comment type="similarity">
    <text evidence="2">Belongs to the ZIP transporter (TC 2.A.5) family.</text>
</comment>
<dbReference type="Ensembl" id="ENSACAT00000009758.4">
    <property type="protein sequence ID" value="ENSACAP00000009561.3"/>
    <property type="gene ID" value="ENSACAG00000009762.4"/>
</dbReference>
<evidence type="ECO:0000256" key="7">
    <source>
        <dbReference type="ARBA" id="ARBA00039394"/>
    </source>
</evidence>
<keyword evidence="5 12" id="KW-1133">Transmembrane helix</keyword>
<reference evidence="15" key="1">
    <citation type="submission" date="2009-12" db="EMBL/GenBank/DDBJ databases">
        <title>The Genome Sequence of Anolis carolinensis (Green Anole Lizard).</title>
        <authorList>
            <consortium name="The Genome Sequencing Platform"/>
            <person name="Di Palma F."/>
            <person name="Alfoldi J."/>
            <person name="Heiman D."/>
            <person name="Young S."/>
            <person name="Grabherr M."/>
            <person name="Johnson J."/>
            <person name="Lander E.S."/>
            <person name="Lindblad-Toh K."/>
        </authorList>
    </citation>
    <scope>NUCLEOTIDE SEQUENCE [LARGE SCALE GENOMIC DNA]</scope>
    <source>
        <strain evidence="15">JBL SC #1</strain>
    </source>
</reference>
<feature type="transmembrane region" description="Helical" evidence="12">
    <location>
        <begin position="476"/>
        <end position="498"/>
    </location>
</feature>
<reference evidence="15" key="3">
    <citation type="submission" date="2025-09" db="UniProtKB">
        <authorList>
            <consortium name="Ensembl"/>
        </authorList>
    </citation>
    <scope>IDENTIFICATION</scope>
</reference>
<dbReference type="GeneTree" id="ENSGT00940000160042"/>
<sequence>MAFFVVASVNVLLLLLLSASPSTCTDPDPALLEMKALLSSERDGSLARDSVDALLNIARDRVQCAAVPCGKCISASDVFALAGKNPPSSQANLTSAEMVPFSAALLFYFADPESACKATADALWVDRVRDFQTEFSEGNATRSKAEELMASVQQNIKNSGKEKELCAGVDQILENSLKISSHVTSDPSRRVLVTMAFHALEGGCFHALPPENYFVEYIFQRYSNGTHNLTLAGLTELMKELQVGSVAANARHDHDGHSHDGHDHDGHNHDGHDHDGHSHDGHDHDGHSHDGHNHDDHGHDGHNHGDHDHEGHDHGDHHNHTHEGDVHDHSEGHAHGDHGDHHHGNETDHHHHDEETGHHANTTESPIVRRRRSLPATGDHQVWDTVCLSPDDLLDIYGIDASAGLSRPELARLSPALVQMRLSQACSVSKNAALDGRLTTAEKYIYGSLATLVICLCALFGIVVLLCTACISAYQYVIQFFVSLAVGSLTGDAMLHLIPTFLGLHSHSHGEGEDHHDHHGAQGHDALWKLLAVLGGLYLFFLLEKLFSLFGHDDCQEASESSKGHQCDHSLSLQLYQDEMKRRKMEKGASNADLVVADEADFRPLQKEELSRGE</sequence>
<dbReference type="AlphaFoldDB" id="H9GFK2"/>
<proteinExistence type="inferred from homology"/>
<protein>
    <recommendedName>
        <fullName evidence="7">Zinc transporter ZIP4</fullName>
    </recommendedName>
    <alternativeName>
        <fullName evidence="9">Solute carrier family 39 member 4</fullName>
    </alternativeName>
    <alternativeName>
        <fullName evidence="8">Zrt- and Irt-like protein 4</fullName>
    </alternativeName>
</protein>
<dbReference type="InParanoid" id="H9GFK2"/>
<feature type="chain" id="PRO_5032524686" description="Zinc transporter ZIP4" evidence="13">
    <location>
        <begin position="25"/>
        <end position="614"/>
    </location>
</feature>
<feature type="transmembrane region" description="Helical" evidence="12">
    <location>
        <begin position="444"/>
        <end position="469"/>
    </location>
</feature>
<feature type="signal peptide" evidence="13">
    <location>
        <begin position="1"/>
        <end position="24"/>
    </location>
</feature>
<dbReference type="Proteomes" id="UP000001646">
    <property type="component" value="Unplaced"/>
</dbReference>
<evidence type="ECO:0000256" key="10">
    <source>
        <dbReference type="ARBA" id="ARBA00055808"/>
    </source>
</evidence>
<dbReference type="GO" id="GO:0055038">
    <property type="term" value="C:recycling endosome membrane"/>
    <property type="evidence" value="ECO:0007669"/>
    <property type="project" value="UniProtKB-SubCell"/>
</dbReference>
<feature type="transmembrane region" description="Helical" evidence="12">
    <location>
        <begin position="526"/>
        <end position="543"/>
    </location>
</feature>
<reference evidence="15" key="2">
    <citation type="submission" date="2025-08" db="UniProtKB">
        <authorList>
            <consortium name="Ensembl"/>
        </authorList>
    </citation>
    <scope>IDENTIFICATION</scope>
</reference>
<organism evidence="15 16">
    <name type="scientific">Anolis carolinensis</name>
    <name type="common">Green anole</name>
    <name type="synonym">American chameleon</name>
    <dbReference type="NCBI Taxonomy" id="28377"/>
    <lineage>
        <taxon>Eukaryota</taxon>
        <taxon>Metazoa</taxon>
        <taxon>Chordata</taxon>
        <taxon>Craniata</taxon>
        <taxon>Vertebrata</taxon>
        <taxon>Euteleostomi</taxon>
        <taxon>Lepidosauria</taxon>
        <taxon>Squamata</taxon>
        <taxon>Bifurcata</taxon>
        <taxon>Unidentata</taxon>
        <taxon>Episquamata</taxon>
        <taxon>Toxicofera</taxon>
        <taxon>Iguania</taxon>
        <taxon>Dactyloidae</taxon>
        <taxon>Anolis</taxon>
    </lineage>
</organism>
<dbReference type="Pfam" id="PF02535">
    <property type="entry name" value="Zip"/>
    <property type="match status" value="1"/>
</dbReference>
<evidence type="ECO:0000256" key="6">
    <source>
        <dbReference type="ARBA" id="ARBA00023136"/>
    </source>
</evidence>
<name>H9GFK2_ANOCA</name>
<dbReference type="Pfam" id="PF18292">
    <property type="entry name" value="ZIP4_domain"/>
    <property type="match status" value="1"/>
</dbReference>
<dbReference type="InterPro" id="IPR003689">
    <property type="entry name" value="ZIP"/>
</dbReference>
<evidence type="ECO:0000256" key="5">
    <source>
        <dbReference type="ARBA" id="ARBA00022989"/>
    </source>
</evidence>
<keyword evidence="13" id="KW-0732">Signal</keyword>
<dbReference type="InterPro" id="IPR050799">
    <property type="entry name" value="ZIP_Transporter"/>
</dbReference>
<accession>H9GFK2</accession>
<dbReference type="HOGENOM" id="CLU_015114_12_2_1"/>
<feature type="region of interest" description="Disordered" evidence="11">
    <location>
        <begin position="251"/>
        <end position="368"/>
    </location>
</feature>
<evidence type="ECO:0000256" key="2">
    <source>
        <dbReference type="ARBA" id="ARBA00006939"/>
    </source>
</evidence>
<evidence type="ECO:0000256" key="11">
    <source>
        <dbReference type="SAM" id="MobiDB-lite"/>
    </source>
</evidence>
<evidence type="ECO:0000256" key="9">
    <source>
        <dbReference type="ARBA" id="ARBA00042777"/>
    </source>
</evidence>
<feature type="compositionally biased region" description="Basic and acidic residues" evidence="11">
    <location>
        <begin position="251"/>
        <end position="358"/>
    </location>
</feature>
<dbReference type="STRING" id="28377.ENSACAP00000009561"/>
<dbReference type="InterPro" id="IPR041137">
    <property type="entry name" value="ZIP4_N"/>
</dbReference>